<feature type="non-terminal residue" evidence="3">
    <location>
        <position position="1"/>
    </location>
</feature>
<evidence type="ECO:0000256" key="1">
    <source>
        <dbReference type="ARBA" id="ARBA00022741"/>
    </source>
</evidence>
<dbReference type="PANTHER" id="PTHR43384:SF6">
    <property type="entry name" value="SEPTUM SITE-DETERMINING PROTEIN MIND HOMOLOG, CHLOROPLASTIC"/>
    <property type="match status" value="1"/>
</dbReference>
<keyword evidence="2" id="KW-0067">ATP-binding</keyword>
<dbReference type="GO" id="GO:0016887">
    <property type="term" value="F:ATP hydrolysis activity"/>
    <property type="evidence" value="ECO:0007669"/>
    <property type="project" value="TreeGrafter"/>
</dbReference>
<dbReference type="GO" id="GO:0009898">
    <property type="term" value="C:cytoplasmic side of plasma membrane"/>
    <property type="evidence" value="ECO:0007669"/>
    <property type="project" value="TreeGrafter"/>
</dbReference>
<dbReference type="GO" id="GO:0005524">
    <property type="term" value="F:ATP binding"/>
    <property type="evidence" value="ECO:0007669"/>
    <property type="project" value="UniProtKB-KW"/>
</dbReference>
<evidence type="ECO:0000313" key="3">
    <source>
        <dbReference type="EMBL" id="GAG35782.1"/>
    </source>
</evidence>
<reference evidence="3" key="1">
    <citation type="journal article" date="2014" name="Front. Microbiol.">
        <title>High frequency of phylogenetically diverse reductive dehalogenase-homologous genes in deep subseafloor sedimentary metagenomes.</title>
        <authorList>
            <person name="Kawai M."/>
            <person name="Futagami T."/>
            <person name="Toyoda A."/>
            <person name="Takaki Y."/>
            <person name="Nishi S."/>
            <person name="Hori S."/>
            <person name="Arai W."/>
            <person name="Tsubouchi T."/>
            <person name="Morono Y."/>
            <person name="Uchiyama I."/>
            <person name="Ito T."/>
            <person name="Fujiyama A."/>
            <person name="Inagaki F."/>
            <person name="Takami H."/>
        </authorList>
    </citation>
    <scope>NUCLEOTIDE SEQUENCE</scope>
    <source>
        <strain evidence="3">Expedition CK06-06</strain>
    </source>
</reference>
<dbReference type="SUPFAM" id="SSF52540">
    <property type="entry name" value="P-loop containing nucleoside triphosphate hydrolases"/>
    <property type="match status" value="1"/>
</dbReference>
<dbReference type="EMBL" id="BARS01049700">
    <property type="protein sequence ID" value="GAG35782.1"/>
    <property type="molecule type" value="Genomic_DNA"/>
</dbReference>
<dbReference type="GO" id="GO:0005829">
    <property type="term" value="C:cytosol"/>
    <property type="evidence" value="ECO:0007669"/>
    <property type="project" value="TreeGrafter"/>
</dbReference>
<evidence type="ECO:0008006" key="4">
    <source>
        <dbReference type="Google" id="ProtNLM"/>
    </source>
</evidence>
<name>X0XKB0_9ZZZZ</name>
<comment type="caution">
    <text evidence="3">The sequence shown here is derived from an EMBL/GenBank/DDBJ whole genome shotgun (WGS) entry which is preliminary data.</text>
</comment>
<evidence type="ECO:0000256" key="2">
    <source>
        <dbReference type="ARBA" id="ARBA00022840"/>
    </source>
</evidence>
<dbReference type="PANTHER" id="PTHR43384">
    <property type="entry name" value="SEPTUM SITE-DETERMINING PROTEIN MIND HOMOLOG, CHLOROPLASTIC-RELATED"/>
    <property type="match status" value="1"/>
</dbReference>
<sequence>LIREKTGVAPGKSYGQMFRLTPTVSDIVDKFGVVGPDGVQLLVMGTVKDGGSGCMCPSNALLRVLVQHLLIQREDILVMDMVAGLEHLGRGTARRMDTMLVVVEPRMKSVDTVKRILKLAEDIEVREVLAVGNKIGSEREKRFVEEKMGELGVPIAAYIPRDEAVAEADMLGEAPLDHSPNSAAIMALAELKNYLKQRYEF</sequence>
<protein>
    <recommendedName>
        <fullName evidence="4">CobQ/CobB/MinD/ParA nucleotide binding domain-containing protein</fullName>
    </recommendedName>
</protein>
<accession>X0XKB0</accession>
<proteinExistence type="predicted"/>
<organism evidence="3">
    <name type="scientific">marine sediment metagenome</name>
    <dbReference type="NCBI Taxonomy" id="412755"/>
    <lineage>
        <taxon>unclassified sequences</taxon>
        <taxon>metagenomes</taxon>
        <taxon>ecological metagenomes</taxon>
    </lineage>
</organism>
<dbReference type="AlphaFoldDB" id="X0XKB0"/>
<gene>
    <name evidence="3" type="ORF">S01H1_74296</name>
</gene>
<keyword evidence="1" id="KW-0547">Nucleotide-binding</keyword>
<dbReference type="Gene3D" id="3.40.50.300">
    <property type="entry name" value="P-loop containing nucleotide triphosphate hydrolases"/>
    <property type="match status" value="1"/>
</dbReference>
<dbReference type="InterPro" id="IPR050625">
    <property type="entry name" value="ParA/MinD_ATPase"/>
</dbReference>
<dbReference type="InterPro" id="IPR027417">
    <property type="entry name" value="P-loop_NTPase"/>
</dbReference>
<dbReference type="GO" id="GO:0051782">
    <property type="term" value="P:negative regulation of cell division"/>
    <property type="evidence" value="ECO:0007669"/>
    <property type="project" value="TreeGrafter"/>
</dbReference>